<keyword evidence="2" id="KW-1185">Reference proteome</keyword>
<gene>
    <name evidence="1" type="ORF">SAMN05444580_11558</name>
</gene>
<reference evidence="1 2" key="1">
    <citation type="submission" date="2016-10" db="EMBL/GenBank/DDBJ databases">
        <authorList>
            <person name="de Groot N.N."/>
        </authorList>
    </citation>
    <scope>NUCLEOTIDE SEQUENCE [LARGE SCALE GENOMIC DNA]</scope>
    <source>
        <strain evidence="1 2">JCM 11308</strain>
    </source>
</reference>
<dbReference type="EMBL" id="FNAB01000015">
    <property type="protein sequence ID" value="SDE35565.1"/>
    <property type="molecule type" value="Genomic_DNA"/>
</dbReference>
<sequence length="178" mass="19247">MHGFTNSTPVDRGVDAIDVYIAAWEIECCAPPPEVGREATWVLAFTADDTEPEVFHRPVRWDRISRKLSAGGASAYWRDAPDDLSDDPTGLRGRLWGTVHGADVPDGFDSTTGSVLGVYLLDELYRENEIGAWCPLPGTAVRSSVSKSPSWFGGSGTFVSGMDCRKQTGVVVELAVRG</sequence>
<name>A0A1G7CAY8_9NOCA</name>
<evidence type="ECO:0000313" key="1">
    <source>
        <dbReference type="EMBL" id="SDE35565.1"/>
    </source>
</evidence>
<dbReference type="Pfam" id="PF20218">
    <property type="entry name" value="DUF6578"/>
    <property type="match status" value="1"/>
</dbReference>
<organism evidence="1 2">
    <name type="scientific">Rhodococcus tukisamuensis</name>
    <dbReference type="NCBI Taxonomy" id="168276"/>
    <lineage>
        <taxon>Bacteria</taxon>
        <taxon>Bacillati</taxon>
        <taxon>Actinomycetota</taxon>
        <taxon>Actinomycetes</taxon>
        <taxon>Mycobacteriales</taxon>
        <taxon>Nocardiaceae</taxon>
        <taxon>Rhodococcus</taxon>
    </lineage>
</organism>
<dbReference type="InterPro" id="IPR046485">
    <property type="entry name" value="DUF6578"/>
</dbReference>
<dbReference type="AlphaFoldDB" id="A0A1G7CAY8"/>
<proteinExistence type="predicted"/>
<evidence type="ECO:0000313" key="2">
    <source>
        <dbReference type="Proteomes" id="UP000199417"/>
    </source>
</evidence>
<protein>
    <submittedName>
        <fullName evidence="1">Uncharacterized protein</fullName>
    </submittedName>
</protein>
<dbReference type="Proteomes" id="UP000199417">
    <property type="component" value="Unassembled WGS sequence"/>
</dbReference>
<dbReference type="STRING" id="168276.SAMN05444580_11558"/>
<accession>A0A1G7CAY8</accession>
<dbReference type="RefSeq" id="WP_072847032.1">
    <property type="nucleotide sequence ID" value="NZ_FNAB01000015.1"/>
</dbReference>